<dbReference type="PROSITE" id="PS00012">
    <property type="entry name" value="PHOSPHOPANTETHEINE"/>
    <property type="match status" value="2"/>
</dbReference>
<dbReference type="InterPro" id="IPR045851">
    <property type="entry name" value="AMP-bd_C_sf"/>
</dbReference>
<dbReference type="OrthoDB" id="416786at2759"/>
<dbReference type="Proteomes" id="UP000469558">
    <property type="component" value="Unassembled WGS sequence"/>
</dbReference>
<dbReference type="FunFam" id="3.30.300.30:FF:000015">
    <property type="entry name" value="Nonribosomal peptide synthase SidD"/>
    <property type="match status" value="4"/>
</dbReference>
<dbReference type="SUPFAM" id="SSF52777">
    <property type="entry name" value="CoA-dependent acyltransferases"/>
    <property type="match status" value="8"/>
</dbReference>
<dbReference type="GO" id="GO:0031177">
    <property type="term" value="F:phosphopantetheine binding"/>
    <property type="evidence" value="ECO:0007669"/>
    <property type="project" value="InterPro"/>
</dbReference>
<feature type="domain" description="Carrier" evidence="5">
    <location>
        <begin position="4063"/>
        <end position="4139"/>
    </location>
</feature>
<dbReference type="GO" id="GO:0044550">
    <property type="term" value="P:secondary metabolite biosynthetic process"/>
    <property type="evidence" value="ECO:0007669"/>
    <property type="project" value="TreeGrafter"/>
</dbReference>
<keyword evidence="1" id="KW-0596">Phosphopantetheine</keyword>
<keyword evidence="3" id="KW-0436">Ligase</keyword>
<dbReference type="Gene3D" id="3.30.559.30">
    <property type="entry name" value="Nonribosomal peptide synthetase, condensation domain"/>
    <property type="match status" value="5"/>
</dbReference>
<sequence length="4661" mass="513947">MAIFIGEDISSGLEVETNSVGKTLLNMDRPTSLLPTVRREMKYLTIRRIQLGQNIEKSAVASSYLTTAWALVVSTLSQVDDVTFDLMNGPSITPLRIFVDGKFSVSHLVSNVTSNVPTSEEPKSRHESNERLGSVICLNLSEVGTGKYCTETPYLLMLECSQLDSDGFSVNLRYMGSEFSSVQAQRILDRFIYVIEQFGVLGPERLISDVKMCTPGDEEQLKKWNGAPVPPIQRCIHHVVEDQVKMNPLAPAVAGWDASFTYGELQELSVKLAKQLQLLGVVPETIVPICFEKSAWVVVSMNAILLAGGVVMCLEPSNPEARLKNMLERADSKFDWILCSQKQLELCQNISKNALIVDSESLANLPESSSPLAQLVGPHNRSIIQHTSGSTGVPKGIEVTHKSYCTAVNAHGPRLDIGPGARIYQFASCSFDAFLSDIVTALMRGACICMPKDADRTDRLAESITEFQSTWIFLTPSILRLIQPSDVPSLKTIVTGGERVDESVFETWAEAVDLIEVWGPSETGVYATSTRIEDHKQNPANIGHPIGCRTWIVDPNDLNRLAPIGSTGEIIIEGGIVAKGYLNLPDLTSLAFVGSPQWLNGGLGKVYRTGDLAKYDSDGSMIFVGRKDTQVKYHGQRIELGDIEHNVALHADVDKCAVFFPSAGPYTGTIVAVLQLRETARRSVFGTSEMLDRFNSIKHDVRTRLASYMIPTTWLFSPSMPVNQSTKVDRKLLLREIESLNNRLPEEPTLVQQKASNRSDDSPLELSQVVRRAIRDILNREVLPEQSFIGQGGDSISAMRVVNACRGMGVMITVKDILMAESLAELLQNAKDERSEYPGADTNTSKEKEMNENAFESLLELVHLKLPELFDSALDQVEEVLPCSPVQEGILLSQSKESEKYSTVHAFEISTNSSDGPLSMLHLEAAWKLVVQRHQALRTVFLELMSEFGPFVQIVLGKAQPEFVVHSDPSDLAARMELPMIGQNLPHRFRVASKENRLICRLEMSHAIIDGESIRVILEDLALAYEGKLPAGTGPLYGNYIFHLFQLPKDKALDYWVQYLHEVSPCILKLPQEMDIAEEHYSLESLEFTLHPYSEWQACIEQSNISPASLIQATWALLLSVYTGQQNVCFAYITAGRDAPIDGIDAAVGPFIHTLICRLAIEEDMTALNLLQTIKKDYMHGSVHQHASVASVMHKLNISSRSTFNTLVTIVHASNLDGPKDTRLKFDKFKIHSPTEFDLTLDATLSRNGVDVRLDYRPSVFTKESVERIGHNFRAIFDSLLGQLHEPLRNLDLISNVDVSQVNLWNQIMPGPLNTCIHEVISRQATMRQHKQAICSWDRDFTYDELERVTDDFAVSLQEGGVRAETVVPICLEKSAWAIIAMISVLKAGGAFLLLDPAHPTDRLLSISERVEAHLIVVSSTTAEKWGDTTFSTVECSAEGHGRIKKLSKSQRPRNISCPENMAYVVFTSGSTGQPKGIMTEHGAYCSSAMARKEIIQRDQNSRHLQWASYNFDMCIEDMLTTLMVGGTICIPSEAERLNDIPAALRRMNVNSAMFTPSVATMLSPEDVPSLKTLALGGEALTPALLQKWAPVVSLSNLYGPAEACVHTVVFPKINVNQKYASNIGRGAAAITWVTSPHNHHQLVPIGAVGELLLEGPGLARGYLKQQDKTDASFIRNPAWLPHANPARRFYKTGDLVQYLANGNLVYLGRKDTQVKLYGQRIELGEIDAAFLSRVTWPAAVCSVLASALARPGKPFIATFFTIMTDEVSHDSTANIVPLSPSLRKSLLAIEEQMSKTLPSFMMPELRIPLIKIPTNLSGKIDRRKLIAMAEQLSTQEILEYSLGSSVKRMPTTKAEKRLQTLWSKILGLEIGNIGADDSFTRLGGDSVLIMKLASLARSDGLSLTVAMIFRNPILQDMAQALSKDDESSPIQEYELVPQAFDVLDDHIPRDMMFEDLGRHYSIEKDQIEDVYPCTPLQEGLMALSMRQKTAYTARLVHQLKDDISISRLQAAWSKVVEGQPVLRTRIVHSSRLGALQVVMKTAEHRFLDASGVAQYTEADKMTSMQYGQDLSRCAIVTEGDRTYFIWTIHHSIYDGWMLDIILRQVVLAYEGQKLDPSPPFSRFVGFLQQQQREGKSQLFWRDQFRGFQPVEFPTRPSAFYSGRVDKSCNFRLPISKTVASGDYTMASIVRAAWGIVVANYSESQDVVFGAVLTGRTAPVKGITEMVGPTLTTVPIRIDLSKHNSVSGFLDAVQAQSVEMMPYEHTGLQNIRVLDQDCQNACAFQNLLVVHPPEITNTSIGFFGPQEMIDVATLGFHTYPLVLGCAIGSGDINLHFSFDANIVTERQVEQLSFHLQTVVNQLCNADPGTLLEQIDLFGDSDYKQICKWNSEEPVEQNLLVHNEILKQVLAQPDAEAIYAWDGCLTYQELDSLSTYLAEYLISRGLAGPDVLIPILLEKSSWVPVCMLSVLKAGSGFVPLDASHPPARLQEIIGQANPSVMLVSPETVHLGYIAPATLQISHQFFAASDQSQDKFFCLPHVLNLENSTSSLAESQSTASDNSEHPSSSANAGGTTPRSSPPLSPRPGKQSAPAEAHNIAYAIFTSGSTGKPKGVLIEHGQFCSGVIGPRKEALVRSTESRVLQFASLSFDTSLEDILTTLLFGGTVCIPSEKDRVNNITAFINNSRANTAHITPSFANTLSPDAVPTLKALRLGGERMTPGHVTTWAAALDLRNVYGPTETTITATCSTRVTSDSDCSNIGKGVAALIWIVNPENHDQLTPLGLVGEMLVEGPLLARGYLNDQEKTDKAFIINPKWSRSGDQGKRRRFYKTGDLCRYDAEGNILYIGRKDTQVKIYGQRTELGEVEDHLKKALGESRDVAVEAIDLPGAGSHKALVAMICLGDDFIGDEFDLANVNDETIANLRQVIQGVDATMSKTLPQYMIPSRFIPIKTLPTTISKKTDRKKLQAMLSVLSTEQLQVFAVSSGLKEEPSTEMEFEMQSLWASVLNLPPDQVGANDNFLRLGGDSIMAIKLASILREKYMAISVSEIFSSLDLRQMAKQAEASHGAPLPDNDTIHPFSLIANESTKSGILQHLSHSGIGVDQVQDAYPCTPLQEGLLSLSAKTGEAYISQSIFKLPPGTDLDRFKAAWDRVIQSNDILRTWMVDVEANATVQVVLKSHQPSWQHFKALPQCLAQSLKIFDIEKELANYALCDTKDDNSAVFVHTIHHAIYDGWCYPEILRQVDDAYIGTAIGETKHTPFSYFVRHLQNVSGSSSANFWSAKFDGSDGICDLPVLTRDSDKKLASMADIKMSSTFSVPPGVKATPSILIRAAWALSVSYYAGSSDVIFGASITGRNADVPGIDSIIGPTIATIPILVHVDRDLTIDEFLESLIVDMVRTMPFEHFGLQNIQSLNTDIKRHCNFSSLLVVQQKTEEPRASSLFSEPTEHPDLHDIDHPYPIAIECEPQDNALEIRARFDTNAISKPHMLQVLRTFENIIAELCLKASRRLSDIDPISQLDLNTIRSWNKSVPEMVLDTVQNALEKQLKREPEAQAVYTTDLCLTYGDLDLLTDSLAHVLNDLGIGPGCFVPLLFEKSAWHTVSMLAVIRTGATFVTLDPSNLPAARLNHIVSQCKFKVLLTSDKIGPGLPSMSTVRKIQVSAAILTKPGATNSAKPLTQSSPNDVLYTVFTSGSTGQPKGVVVSNKAFMSVLQPKLARFEITASTRALQFVSHAMDSNIYDILLSVLSGGCVCVPDEEARLGGLEEFIAQSGANSAEMTPSAAATMDAERASKHLKRLGFIGERVRDAHVQQWVGHVKTYTRFGPSEGLDNCISTARLSADYEDAANFGTALGCLTWVVDEHDHNKLLPIGAVGELCIQGPGLADGYLYDDERTSAIFVEAPSWAQRPDSHGNFHRMYKTRDLVRYEANGTLTFVRRKDDQIKLRGLRIELGEVEYHISRIESLRDVIIVVDVRPLDESSAEVLGVFVPESSTLKDYQNVLRLITDALSQVVPSFMVPTVLLPIPAIPLTGNGKIDRRKLRVLAGRTPLGDYVKATVASTEFKKPTSHMELQMQKLWATILKLEATSIGNSANFFNLGGDSISVMRLVNAARAQNITIRALDVFKQQTLEGVAKRATTGSTIQKNKSQPIENKQSSHRAKQQICDMMNWDVDSVEKIVPGSDFQAWCVYQSSLHSGGWRNTFNYHLDGNVDMHKLKQACYNLIKHHEILRTHFAAYKGTFLQAIFAFRHEDYTLVPYASKKGQAYSLNERPTQIYLDEVERKLVLHINHAQYDGLSMPNLLKDLSRLYSGEVLPLAQPFSEYVTAARGHAGIDEINYWKKVLKGASNASLVNHTVPSSRNVQDCTLTQMVPKMASAGSSTPATIFKAAWAMVLARVSQGEDVTFAALVQTRNFDLPGIDNIVGPCLNFVPVRAQVKQGTSLASLLDQIQVQHIESLPHSALGFRQVIEHCTDWSKWARFSSILLYQNMDGSTDEFELGGTTSTLNAIVPEADSCDVWITAVPQGSNVEIRLEFCSSIVSNDFATAMLTELCNNINLLVAGDQGIVSLEFFQPLEAQPALPIQAPIPSSTTIAQTSPDVKSKASEIVRRAWDLVLGDSSQVDIPFWDIWGDSVAAYQLASIYSASVVGISVENLMDNPTMSLQ</sequence>
<comment type="caution">
    <text evidence="6">The sequence shown here is derived from an EMBL/GenBank/DDBJ whole genome shotgun (WGS) entry which is preliminary data.</text>
</comment>
<dbReference type="InterPro" id="IPR000873">
    <property type="entry name" value="AMP-dep_synth/lig_dom"/>
</dbReference>
<dbReference type="Pfam" id="PF00501">
    <property type="entry name" value="AMP-binding"/>
    <property type="match status" value="4"/>
</dbReference>
<gene>
    <name evidence="6" type="primary">easA_0</name>
    <name evidence="6" type="ORF">LSUE1_G006248</name>
</gene>
<feature type="domain" description="Carrier" evidence="5">
    <location>
        <begin position="1850"/>
        <end position="1926"/>
    </location>
</feature>
<accession>A0A8T9C9U1</accession>
<dbReference type="PANTHER" id="PTHR45527">
    <property type="entry name" value="NONRIBOSOMAL PEPTIDE SYNTHETASE"/>
    <property type="match status" value="1"/>
</dbReference>
<dbReference type="CDD" id="cd19545">
    <property type="entry name" value="FUM14_C_NRPS-like"/>
    <property type="match status" value="2"/>
</dbReference>
<proteinExistence type="predicted"/>
<dbReference type="Gene3D" id="3.40.50.12780">
    <property type="entry name" value="N-terminal domain of ligase-like"/>
    <property type="match status" value="3"/>
</dbReference>
<dbReference type="InterPro" id="IPR023213">
    <property type="entry name" value="CAT-like_dom_sf"/>
</dbReference>
<name>A0A8T9C9U1_9HELO</name>
<evidence type="ECO:0000259" key="5">
    <source>
        <dbReference type="PROSITE" id="PS50075"/>
    </source>
</evidence>
<protein>
    <submittedName>
        <fullName evidence="6">Nonribosomal peptide synthetase easA</fullName>
    </submittedName>
</protein>
<keyword evidence="2" id="KW-0597">Phosphoprotein</keyword>
<organism evidence="6 7">
    <name type="scientific">Lachnellula suecica</name>
    <dbReference type="NCBI Taxonomy" id="602035"/>
    <lineage>
        <taxon>Eukaryota</taxon>
        <taxon>Fungi</taxon>
        <taxon>Dikarya</taxon>
        <taxon>Ascomycota</taxon>
        <taxon>Pezizomycotina</taxon>
        <taxon>Leotiomycetes</taxon>
        <taxon>Helotiales</taxon>
        <taxon>Lachnaceae</taxon>
        <taxon>Lachnellula</taxon>
    </lineage>
</organism>
<keyword evidence="7" id="KW-1185">Reference proteome</keyword>
<dbReference type="InterPro" id="IPR020845">
    <property type="entry name" value="AMP-binding_CS"/>
</dbReference>
<evidence type="ECO:0000256" key="3">
    <source>
        <dbReference type="ARBA" id="ARBA00022598"/>
    </source>
</evidence>
<dbReference type="FunFam" id="1.10.1200.10:FF:000005">
    <property type="entry name" value="Nonribosomal peptide synthetase 1"/>
    <property type="match status" value="1"/>
</dbReference>
<evidence type="ECO:0000256" key="2">
    <source>
        <dbReference type="ARBA" id="ARBA00022553"/>
    </source>
</evidence>
<reference evidence="6 7" key="1">
    <citation type="submission" date="2018-05" db="EMBL/GenBank/DDBJ databases">
        <title>Genome sequencing and assembly of the regulated plant pathogen Lachnellula willkommii and related sister species for the development of diagnostic species identification markers.</title>
        <authorList>
            <person name="Giroux E."/>
            <person name="Bilodeau G."/>
        </authorList>
    </citation>
    <scope>NUCLEOTIDE SEQUENCE [LARGE SCALE GENOMIC DNA]</scope>
    <source>
        <strain evidence="6 7">CBS 268.59</strain>
    </source>
</reference>
<feature type="compositionally biased region" description="Polar residues" evidence="4">
    <location>
        <begin position="2548"/>
        <end position="2570"/>
    </location>
</feature>
<dbReference type="SUPFAM" id="SSF56801">
    <property type="entry name" value="Acetyl-CoA synthetase-like"/>
    <property type="match status" value="4"/>
</dbReference>
<dbReference type="GO" id="GO:0043041">
    <property type="term" value="P:amino acid activation for nonribosomal peptide biosynthetic process"/>
    <property type="evidence" value="ECO:0007669"/>
    <property type="project" value="TreeGrafter"/>
</dbReference>
<dbReference type="NCBIfam" id="TIGR01733">
    <property type="entry name" value="AA-adenyl-dom"/>
    <property type="match status" value="3"/>
</dbReference>
<evidence type="ECO:0000256" key="4">
    <source>
        <dbReference type="SAM" id="MobiDB-lite"/>
    </source>
</evidence>
<dbReference type="CDD" id="cd19542">
    <property type="entry name" value="CT_NRPS-like"/>
    <property type="match status" value="2"/>
</dbReference>
<dbReference type="PROSITE" id="PS50075">
    <property type="entry name" value="CARRIER"/>
    <property type="match status" value="4"/>
</dbReference>
<dbReference type="InterPro" id="IPR006162">
    <property type="entry name" value="Ppantetheine_attach_site"/>
</dbReference>
<dbReference type="FunFam" id="3.40.50.12780:FF:000014">
    <property type="entry name" value="Nonribosomal peptide synthetase 1"/>
    <property type="match status" value="1"/>
</dbReference>
<dbReference type="Gene3D" id="1.10.1200.10">
    <property type="entry name" value="ACP-like"/>
    <property type="match status" value="4"/>
</dbReference>
<dbReference type="Gene3D" id="3.40.50.980">
    <property type="match status" value="2"/>
</dbReference>
<dbReference type="InterPro" id="IPR010071">
    <property type="entry name" value="AA_adenyl_dom"/>
</dbReference>
<dbReference type="PANTHER" id="PTHR45527:SF1">
    <property type="entry name" value="FATTY ACID SYNTHASE"/>
    <property type="match status" value="1"/>
</dbReference>
<dbReference type="SMART" id="SM00823">
    <property type="entry name" value="PKS_PP"/>
    <property type="match status" value="3"/>
</dbReference>
<dbReference type="InterPro" id="IPR042099">
    <property type="entry name" value="ANL_N_sf"/>
</dbReference>
<dbReference type="SUPFAM" id="SSF47336">
    <property type="entry name" value="ACP-like"/>
    <property type="match status" value="4"/>
</dbReference>
<dbReference type="NCBIfam" id="NF003417">
    <property type="entry name" value="PRK04813.1"/>
    <property type="match status" value="5"/>
</dbReference>
<dbReference type="InterPro" id="IPR020806">
    <property type="entry name" value="PKS_PP-bd"/>
</dbReference>
<dbReference type="EMBL" id="QGMK01000409">
    <property type="protein sequence ID" value="TVY81872.1"/>
    <property type="molecule type" value="Genomic_DNA"/>
</dbReference>
<dbReference type="InterPro" id="IPR009081">
    <property type="entry name" value="PP-bd_ACP"/>
</dbReference>
<dbReference type="Gene3D" id="3.30.559.10">
    <property type="entry name" value="Chloramphenicol acetyltransferase-like domain"/>
    <property type="match status" value="4"/>
</dbReference>
<dbReference type="InterPro" id="IPR001242">
    <property type="entry name" value="Condensation_dom"/>
</dbReference>
<dbReference type="Gene3D" id="2.30.38.10">
    <property type="entry name" value="Luciferase, Domain 3"/>
    <property type="match status" value="1"/>
</dbReference>
<evidence type="ECO:0000313" key="7">
    <source>
        <dbReference type="Proteomes" id="UP000469558"/>
    </source>
</evidence>
<evidence type="ECO:0000256" key="1">
    <source>
        <dbReference type="ARBA" id="ARBA00022450"/>
    </source>
</evidence>
<feature type="non-terminal residue" evidence="6">
    <location>
        <position position="4661"/>
    </location>
</feature>
<dbReference type="PROSITE" id="PS00455">
    <property type="entry name" value="AMP_BINDING"/>
    <property type="match status" value="2"/>
</dbReference>
<evidence type="ECO:0000313" key="6">
    <source>
        <dbReference type="EMBL" id="TVY81872.1"/>
    </source>
</evidence>
<dbReference type="GO" id="GO:0005737">
    <property type="term" value="C:cytoplasm"/>
    <property type="evidence" value="ECO:0007669"/>
    <property type="project" value="TreeGrafter"/>
</dbReference>
<dbReference type="Gene3D" id="3.30.300.30">
    <property type="match status" value="4"/>
</dbReference>
<dbReference type="Pfam" id="PF00550">
    <property type="entry name" value="PP-binding"/>
    <property type="match status" value="4"/>
</dbReference>
<feature type="domain" description="Carrier" evidence="5">
    <location>
        <begin position="760"/>
        <end position="834"/>
    </location>
</feature>
<dbReference type="Pfam" id="PF00668">
    <property type="entry name" value="Condensation"/>
    <property type="match status" value="4"/>
</dbReference>
<feature type="region of interest" description="Disordered" evidence="4">
    <location>
        <begin position="2548"/>
        <end position="2590"/>
    </location>
</feature>
<feature type="domain" description="Carrier" evidence="5">
    <location>
        <begin position="2989"/>
        <end position="3065"/>
    </location>
</feature>
<dbReference type="GO" id="GO:0016874">
    <property type="term" value="F:ligase activity"/>
    <property type="evidence" value="ECO:0007669"/>
    <property type="project" value="UniProtKB-KW"/>
</dbReference>
<dbReference type="FunFam" id="3.30.559.30:FF:000003">
    <property type="entry name" value="Nonribosomal peptide synthase SidD"/>
    <property type="match status" value="2"/>
</dbReference>
<dbReference type="InterPro" id="IPR036736">
    <property type="entry name" value="ACP-like_sf"/>
</dbReference>
<dbReference type="CDD" id="cd05918">
    <property type="entry name" value="A_NRPS_SidN3_like"/>
    <property type="match status" value="4"/>
</dbReference>